<dbReference type="InterPro" id="IPR055411">
    <property type="entry name" value="LRR_FXL15/At3g58940/PEG3-like"/>
</dbReference>
<dbReference type="InParanoid" id="M0UEX6"/>
<dbReference type="EnsemblPlants" id="HORVU.MOREX.r3.3HG0326130.1">
    <property type="protein sequence ID" value="HORVU.MOREX.r3.3HG0326130.1"/>
    <property type="gene ID" value="HORVU.MOREX.r3.3HG0326130"/>
</dbReference>
<dbReference type="SUPFAM" id="SSF52047">
    <property type="entry name" value="RNI-like"/>
    <property type="match status" value="1"/>
</dbReference>
<dbReference type="GeneID" id="123445633"/>
<dbReference type="PANTHER" id="PTHR31900:SF30">
    <property type="entry name" value="SUPERFAMILY PROTEIN, PUTATIVE-RELATED"/>
    <property type="match status" value="1"/>
</dbReference>
<dbReference type="RefSeq" id="XP_044978581.1">
    <property type="nucleotide sequence ID" value="XM_045122646.1"/>
</dbReference>
<proteinExistence type="predicted"/>
<dbReference type="Proteomes" id="UP000011116">
    <property type="component" value="Chromosome 3H"/>
</dbReference>
<accession>M0UEX6</accession>
<reference evidence="2" key="3">
    <citation type="submission" date="2022-01" db="UniProtKB">
        <authorList>
            <consortium name="EnsemblPlants"/>
        </authorList>
    </citation>
    <scope>IDENTIFICATION</scope>
    <source>
        <strain evidence="2">subsp. vulgare</strain>
    </source>
</reference>
<dbReference type="ExpressionAtlas" id="M0UEX6">
    <property type="expression patterns" value="baseline"/>
</dbReference>
<evidence type="ECO:0000313" key="2">
    <source>
        <dbReference type="EnsemblPlants" id="HORVU.MOREX.r3.3HG0326130.1"/>
    </source>
</evidence>
<keyword evidence="3" id="KW-1185">Reference proteome</keyword>
<dbReference type="InterPro" id="IPR032675">
    <property type="entry name" value="LRR_dom_sf"/>
</dbReference>
<protein>
    <recommendedName>
        <fullName evidence="1">F-box/LRR-repeat protein 15/At3g58940/PEG3-like LRR domain-containing protein</fullName>
    </recommendedName>
</protein>
<evidence type="ECO:0000259" key="1">
    <source>
        <dbReference type="Pfam" id="PF24758"/>
    </source>
</evidence>
<dbReference type="OMA" id="RWSPTLE"/>
<dbReference type="PANTHER" id="PTHR31900">
    <property type="entry name" value="F-BOX/RNI SUPERFAMILY PROTEIN-RELATED"/>
    <property type="match status" value="1"/>
</dbReference>
<gene>
    <name evidence="2" type="primary">LOC123445633</name>
</gene>
<dbReference type="STRING" id="112509.M0UEX6"/>
<feature type="domain" description="F-box/LRR-repeat protein 15/At3g58940/PEG3-like LRR" evidence="1">
    <location>
        <begin position="2"/>
        <end position="152"/>
    </location>
</feature>
<dbReference type="PaxDb" id="4513-MLOC_10316.5"/>
<sequence>MDIQNLISCCPVLTDLRLVRFGGIRCLNIQAPKLEYLKVHGDFEDIALDAPNLEVATLSIDYRSNIYQSVPIAHDKESYVKKALGSLSEIKSLSITVFFLKYLSKGCILMKLPAVFRRLEYISLMINFEDQRQVLTACSLLQNAPNLKELRISSYRWAIWYPDEASIQELTMQTQTQMGHLVTASMYCFEGLDCEIDFVAKLLSWAPALEEVKIEWLGERERSKVVAKLLLDLPRVSPRAKLTVTF</sequence>
<reference evidence="2" key="2">
    <citation type="submission" date="2020-10" db="EMBL/GenBank/DDBJ databases">
        <authorList>
            <person name="Scholz U."/>
            <person name="Mascher M."/>
            <person name="Fiebig A."/>
        </authorList>
    </citation>
    <scope>NUCLEOTIDE SEQUENCE [LARGE SCALE GENOMIC DNA]</scope>
    <source>
        <strain evidence="2">cv. Morex</strain>
    </source>
</reference>
<evidence type="ECO:0000313" key="3">
    <source>
        <dbReference type="Proteomes" id="UP000011116"/>
    </source>
</evidence>
<dbReference type="KEGG" id="hvg:123445633"/>
<dbReference type="InterPro" id="IPR050232">
    <property type="entry name" value="FBL13/AtMIF1-like"/>
</dbReference>
<dbReference type="Gramene" id="HORVU.MOREX.r3.3HG0326130.1">
    <property type="protein sequence ID" value="HORVU.MOREX.r3.3HG0326130.1"/>
    <property type="gene ID" value="HORVU.MOREX.r3.3HG0326130"/>
</dbReference>
<dbReference type="AlphaFoldDB" id="M0UEX6"/>
<reference evidence="3" key="1">
    <citation type="journal article" date="2012" name="Nature">
        <title>A physical, genetic and functional sequence assembly of the barley genome.</title>
        <authorList>
            <consortium name="The International Barley Genome Sequencing Consortium"/>
            <person name="Mayer K.F."/>
            <person name="Waugh R."/>
            <person name="Brown J.W."/>
            <person name="Schulman A."/>
            <person name="Langridge P."/>
            <person name="Platzer M."/>
            <person name="Fincher G.B."/>
            <person name="Muehlbauer G.J."/>
            <person name="Sato K."/>
            <person name="Close T.J."/>
            <person name="Wise R.P."/>
            <person name="Stein N."/>
        </authorList>
    </citation>
    <scope>NUCLEOTIDE SEQUENCE [LARGE SCALE GENOMIC DNA]</scope>
    <source>
        <strain evidence="3">cv. Morex</strain>
    </source>
</reference>
<dbReference type="OrthoDB" id="1424615at2759"/>
<dbReference type="Gene3D" id="3.80.10.10">
    <property type="entry name" value="Ribonuclease Inhibitor"/>
    <property type="match status" value="1"/>
</dbReference>
<name>M0UEX6_HORVV</name>
<dbReference type="Gramene" id="HORVU.MOREX.r2.3HG0272040.1">
    <property type="protein sequence ID" value="HORVU.MOREX.r2.3HG0272040.1"/>
    <property type="gene ID" value="HORVU.MOREX.r2.3HG0272040"/>
</dbReference>
<dbReference type="Pfam" id="PF24758">
    <property type="entry name" value="LRR_At5g56370"/>
    <property type="match status" value="1"/>
</dbReference>
<organism evidence="2 3">
    <name type="scientific">Hordeum vulgare subsp. vulgare</name>
    <name type="common">Domesticated barley</name>
    <dbReference type="NCBI Taxonomy" id="112509"/>
    <lineage>
        <taxon>Eukaryota</taxon>
        <taxon>Viridiplantae</taxon>
        <taxon>Streptophyta</taxon>
        <taxon>Embryophyta</taxon>
        <taxon>Tracheophyta</taxon>
        <taxon>Spermatophyta</taxon>
        <taxon>Magnoliopsida</taxon>
        <taxon>Liliopsida</taxon>
        <taxon>Poales</taxon>
        <taxon>Poaceae</taxon>
        <taxon>BOP clade</taxon>
        <taxon>Pooideae</taxon>
        <taxon>Triticodae</taxon>
        <taxon>Triticeae</taxon>
        <taxon>Hordeinae</taxon>
        <taxon>Hordeum</taxon>
    </lineage>
</organism>